<reference evidence="3" key="1">
    <citation type="submission" date="2019-07" db="EMBL/GenBank/DDBJ databases">
        <authorList>
            <person name="Dittberner H."/>
        </authorList>
    </citation>
    <scope>NUCLEOTIDE SEQUENCE [LARGE SCALE GENOMIC DNA]</scope>
</reference>
<dbReference type="GO" id="GO:0006015">
    <property type="term" value="P:5-phosphoribose 1-diphosphate biosynthetic process"/>
    <property type="evidence" value="ECO:0007669"/>
    <property type="project" value="TreeGrafter"/>
</dbReference>
<sequence length="178" mass="19694">MGELDMDFKSPNKWLQSQGSEKWTRRSGLDMLGNLANKGAKSTSGTRRVPGFAGSFGKEPKNKSMRTLPLVWGYTHRDSHELQSPCILHLPIAIFNEFLIKSKVLAAHGAAKVSAYVTHGIFPKSSWERFTHKNNGLEEAFAYFWITDSCPQTVKAIGNKAPFEVLNLAGSIADALQI</sequence>
<dbReference type="GO" id="GO:0002189">
    <property type="term" value="C:ribose phosphate diphosphokinase complex"/>
    <property type="evidence" value="ECO:0007669"/>
    <property type="project" value="TreeGrafter"/>
</dbReference>
<dbReference type="PANTHER" id="PTHR10210:SF34">
    <property type="entry name" value="RIBOSE-PHOSPHATE PYROPHOSPHOKINASE 4"/>
    <property type="match status" value="1"/>
</dbReference>
<name>A0A565BNL8_9BRAS</name>
<dbReference type="AlphaFoldDB" id="A0A565BNL8"/>
<dbReference type="GO" id="GO:0000287">
    <property type="term" value="F:magnesium ion binding"/>
    <property type="evidence" value="ECO:0007669"/>
    <property type="project" value="InterPro"/>
</dbReference>
<proteinExistence type="inferred from homology"/>
<dbReference type="SUPFAM" id="SSF53271">
    <property type="entry name" value="PRTase-like"/>
    <property type="match status" value="1"/>
</dbReference>
<comment type="caution">
    <text evidence="3">The sequence shown here is derived from an EMBL/GenBank/DDBJ whole genome shotgun (WGS) entry which is preliminary data.</text>
</comment>
<gene>
    <name evidence="3" type="ORF">ANE_LOCUS13616</name>
</gene>
<protein>
    <recommendedName>
        <fullName evidence="5">Ribose-phosphate pyrophosphokinase N-terminal domain-containing protein</fullName>
    </recommendedName>
</protein>
<evidence type="ECO:0000313" key="3">
    <source>
        <dbReference type="EMBL" id="VVB03172.1"/>
    </source>
</evidence>
<dbReference type="Proteomes" id="UP000489600">
    <property type="component" value="Unassembled WGS sequence"/>
</dbReference>
<dbReference type="GO" id="GO:0005737">
    <property type="term" value="C:cytoplasm"/>
    <property type="evidence" value="ECO:0007669"/>
    <property type="project" value="TreeGrafter"/>
</dbReference>
<feature type="region of interest" description="Disordered" evidence="2">
    <location>
        <begin position="1"/>
        <end position="56"/>
    </location>
</feature>
<dbReference type="Gene3D" id="3.40.50.2020">
    <property type="match status" value="1"/>
</dbReference>
<organism evidence="3 4">
    <name type="scientific">Arabis nemorensis</name>
    <dbReference type="NCBI Taxonomy" id="586526"/>
    <lineage>
        <taxon>Eukaryota</taxon>
        <taxon>Viridiplantae</taxon>
        <taxon>Streptophyta</taxon>
        <taxon>Embryophyta</taxon>
        <taxon>Tracheophyta</taxon>
        <taxon>Spermatophyta</taxon>
        <taxon>Magnoliopsida</taxon>
        <taxon>eudicotyledons</taxon>
        <taxon>Gunneridae</taxon>
        <taxon>Pentapetalae</taxon>
        <taxon>rosids</taxon>
        <taxon>malvids</taxon>
        <taxon>Brassicales</taxon>
        <taxon>Brassicaceae</taxon>
        <taxon>Arabideae</taxon>
        <taxon>Arabis</taxon>
    </lineage>
</organism>
<evidence type="ECO:0000313" key="4">
    <source>
        <dbReference type="Proteomes" id="UP000489600"/>
    </source>
</evidence>
<dbReference type="PANTHER" id="PTHR10210">
    <property type="entry name" value="RIBOSE-PHOSPHATE DIPHOSPHOKINASE FAMILY MEMBER"/>
    <property type="match status" value="1"/>
</dbReference>
<evidence type="ECO:0008006" key="5">
    <source>
        <dbReference type="Google" id="ProtNLM"/>
    </source>
</evidence>
<dbReference type="EMBL" id="CABITT030000004">
    <property type="protein sequence ID" value="VVB03172.1"/>
    <property type="molecule type" value="Genomic_DNA"/>
</dbReference>
<dbReference type="OrthoDB" id="10263753at2759"/>
<comment type="similarity">
    <text evidence="1">Belongs to the ribose-phosphate pyrophosphokinase family.</text>
</comment>
<dbReference type="GO" id="GO:0006164">
    <property type="term" value="P:purine nucleotide biosynthetic process"/>
    <property type="evidence" value="ECO:0007669"/>
    <property type="project" value="TreeGrafter"/>
</dbReference>
<evidence type="ECO:0000256" key="1">
    <source>
        <dbReference type="ARBA" id="ARBA00006478"/>
    </source>
</evidence>
<dbReference type="InterPro" id="IPR029057">
    <property type="entry name" value="PRTase-like"/>
</dbReference>
<keyword evidence="4" id="KW-1185">Reference proteome</keyword>
<dbReference type="InterPro" id="IPR005946">
    <property type="entry name" value="Rib-P_diPkinase"/>
</dbReference>
<accession>A0A565BNL8</accession>
<evidence type="ECO:0000256" key="2">
    <source>
        <dbReference type="SAM" id="MobiDB-lite"/>
    </source>
</evidence>
<feature type="compositionally biased region" description="Basic and acidic residues" evidence="2">
    <location>
        <begin position="1"/>
        <end position="10"/>
    </location>
</feature>